<dbReference type="Proteomes" id="UP000606172">
    <property type="component" value="Unassembled WGS sequence"/>
</dbReference>
<evidence type="ECO:0000256" key="2">
    <source>
        <dbReference type="ARBA" id="ARBA00022729"/>
    </source>
</evidence>
<feature type="domain" description="Peptidase S33 tripeptidyl aminopeptidase-like C-terminal" evidence="6">
    <location>
        <begin position="450"/>
        <end position="533"/>
    </location>
</feature>
<dbReference type="SUPFAM" id="SSF53474">
    <property type="entry name" value="alpha/beta-Hydrolases"/>
    <property type="match status" value="1"/>
</dbReference>
<evidence type="ECO:0000256" key="3">
    <source>
        <dbReference type="ARBA" id="ARBA00022801"/>
    </source>
</evidence>
<dbReference type="AlphaFoldDB" id="A0A919V5Y7"/>
<dbReference type="PANTHER" id="PTHR43248">
    <property type="entry name" value="2-SUCCINYL-6-HYDROXY-2,4-CYCLOHEXADIENE-1-CARBOXYLATE SYNTHASE"/>
    <property type="match status" value="1"/>
</dbReference>
<organism evidence="7 8">
    <name type="scientific">Sinosporangium siamense</name>
    <dbReference type="NCBI Taxonomy" id="1367973"/>
    <lineage>
        <taxon>Bacteria</taxon>
        <taxon>Bacillati</taxon>
        <taxon>Actinomycetota</taxon>
        <taxon>Actinomycetes</taxon>
        <taxon>Streptosporangiales</taxon>
        <taxon>Streptosporangiaceae</taxon>
        <taxon>Sinosporangium</taxon>
    </lineage>
</organism>
<sequence>MIGWRLALCLPTGAAHHAASVKTVDGVNRVGRVRRGRPADDDWSNVPRKYSLLAALVATATLLPVSAAAAGAAVPDGPTGDKKQQSITWAPCQEEPSAECGKLTVPIDWSKPDGPTVDIAVARRKATDPAARIGSLVVNPGGPGGSGVEFAYGARNFFTPELQRRFDIVGFDPRGVGRSTPVVCSASVYNQMPPTIINSKADFKKWTVFSKTLREDCRARTGPLYDHVDSVNVARDVDALRAALGEQKLTYYGISYGTLIGQMYAELFPDRIRALALDANMDHSLNVKQFLDSEAAALEDSFDEFVGWCDIEASCVLHRQDVRALWERLLAKARAGELYFPGVADRPMTEVQVLWLGVIGTEGPGWRVLAEILRALDGGPPASWMPPMPGRQPVPWDVAHLPTAVLCQDYNLPVRNYKEYVALRKSSNRLAPDMRLNPMPFEDLPICLNHPTNNPQHELRYTGSAPLLVASSIHDPSTPYEWSVNVARQLGPKAVLLTYEGWGHRVYGKEECVTVPIDDYLITQVPPPHGFRCPVGGRAGAKAKPVQPDTWPTDNLPWANPVASRN</sequence>
<name>A0A919V5Y7_9ACTN</name>
<evidence type="ECO:0000313" key="7">
    <source>
        <dbReference type="EMBL" id="GII91953.1"/>
    </source>
</evidence>
<proteinExistence type="inferred from homology"/>
<reference evidence="7" key="1">
    <citation type="submission" date="2021-01" db="EMBL/GenBank/DDBJ databases">
        <title>Whole genome shotgun sequence of Sinosporangium siamense NBRC 109515.</title>
        <authorList>
            <person name="Komaki H."/>
            <person name="Tamura T."/>
        </authorList>
    </citation>
    <scope>NUCLEOTIDE SEQUENCE</scope>
    <source>
        <strain evidence="7">NBRC 109515</strain>
    </source>
</reference>
<dbReference type="InterPro" id="IPR013595">
    <property type="entry name" value="Pept_S33_TAP-like_C"/>
</dbReference>
<evidence type="ECO:0000256" key="1">
    <source>
        <dbReference type="ARBA" id="ARBA00010088"/>
    </source>
</evidence>
<comment type="caution">
    <text evidence="7">The sequence shown here is derived from an EMBL/GenBank/DDBJ whole genome shotgun (WGS) entry which is preliminary data.</text>
</comment>
<dbReference type="Gene3D" id="3.40.50.1820">
    <property type="entry name" value="alpha/beta hydrolase"/>
    <property type="match status" value="1"/>
</dbReference>
<comment type="similarity">
    <text evidence="1">Belongs to the peptidase S33 family.</text>
</comment>
<dbReference type="InterPro" id="IPR000073">
    <property type="entry name" value="AB_hydrolase_1"/>
</dbReference>
<evidence type="ECO:0000259" key="6">
    <source>
        <dbReference type="Pfam" id="PF08386"/>
    </source>
</evidence>
<feature type="region of interest" description="Disordered" evidence="4">
    <location>
        <begin position="542"/>
        <end position="566"/>
    </location>
</feature>
<protein>
    <submittedName>
        <fullName evidence="7">Peptidase</fullName>
    </submittedName>
</protein>
<dbReference type="InterPro" id="IPR051601">
    <property type="entry name" value="Serine_prot/Carboxylest_S33"/>
</dbReference>
<dbReference type="EMBL" id="BOOW01000012">
    <property type="protein sequence ID" value="GII91953.1"/>
    <property type="molecule type" value="Genomic_DNA"/>
</dbReference>
<gene>
    <name evidence="7" type="ORF">Ssi02_21840</name>
</gene>
<keyword evidence="2" id="KW-0732">Signal</keyword>
<dbReference type="InterPro" id="IPR029058">
    <property type="entry name" value="AB_hydrolase_fold"/>
</dbReference>
<evidence type="ECO:0000256" key="4">
    <source>
        <dbReference type="SAM" id="MobiDB-lite"/>
    </source>
</evidence>
<keyword evidence="3" id="KW-0378">Hydrolase</keyword>
<evidence type="ECO:0000259" key="5">
    <source>
        <dbReference type="Pfam" id="PF00561"/>
    </source>
</evidence>
<feature type="domain" description="AB hydrolase-1" evidence="5">
    <location>
        <begin position="136"/>
        <end position="333"/>
    </location>
</feature>
<dbReference type="PANTHER" id="PTHR43248:SF29">
    <property type="entry name" value="TRIPEPTIDYL AMINOPEPTIDASE"/>
    <property type="match status" value="1"/>
</dbReference>
<accession>A0A919V5Y7</accession>
<evidence type="ECO:0000313" key="8">
    <source>
        <dbReference type="Proteomes" id="UP000606172"/>
    </source>
</evidence>
<keyword evidence="8" id="KW-1185">Reference proteome</keyword>
<dbReference type="Pfam" id="PF00561">
    <property type="entry name" value="Abhydrolase_1"/>
    <property type="match status" value="1"/>
</dbReference>
<dbReference type="GO" id="GO:0016787">
    <property type="term" value="F:hydrolase activity"/>
    <property type="evidence" value="ECO:0007669"/>
    <property type="project" value="UniProtKB-KW"/>
</dbReference>
<dbReference type="Pfam" id="PF08386">
    <property type="entry name" value="Abhydrolase_4"/>
    <property type="match status" value="1"/>
</dbReference>